<dbReference type="EMBL" id="LGRB01000020">
    <property type="protein sequence ID" value="OCT44555.1"/>
    <property type="molecule type" value="Genomic_DNA"/>
</dbReference>
<feature type="compositionally biased region" description="Acidic residues" evidence="2">
    <location>
        <begin position="149"/>
        <end position="163"/>
    </location>
</feature>
<feature type="region of interest" description="Disordered" evidence="2">
    <location>
        <begin position="136"/>
        <end position="163"/>
    </location>
</feature>
<dbReference type="STRING" id="86049.A0A1C1C7P1"/>
<name>A0A1C1C7P1_9EURO</name>
<dbReference type="OrthoDB" id="21254at2759"/>
<feature type="region of interest" description="Disordered" evidence="2">
    <location>
        <begin position="294"/>
        <end position="320"/>
    </location>
</feature>
<reference evidence="5" key="1">
    <citation type="submission" date="2015-07" db="EMBL/GenBank/DDBJ databases">
        <authorList>
            <person name="Teixeira M.M."/>
            <person name="Souza R.C."/>
            <person name="Almeida L.G."/>
            <person name="Vicente V.A."/>
            <person name="de Hoog S."/>
            <person name="Bocca A.L."/>
            <person name="de Almeida S.R."/>
            <person name="Vasconcelos A.T."/>
            <person name="Felipe M.S."/>
        </authorList>
    </citation>
    <scope>NUCLEOTIDE SEQUENCE [LARGE SCALE GENOMIC DNA]</scope>
    <source>
        <strain evidence="5">KSF</strain>
    </source>
</reference>
<protein>
    <submittedName>
        <fullName evidence="4">Putative mitotic spindle checkpoint protein (Mad2B)</fullName>
    </submittedName>
</protein>
<dbReference type="InterPro" id="IPR036570">
    <property type="entry name" value="HORMA_dom_sf"/>
</dbReference>
<gene>
    <name evidence="4" type="ORF">CLCR_06119</name>
</gene>
<comment type="similarity">
    <text evidence="1">Belongs to the MAD2 family.</text>
</comment>
<dbReference type="SUPFAM" id="SSF56019">
    <property type="entry name" value="The spindle assembly checkpoint protein mad2"/>
    <property type="match status" value="1"/>
</dbReference>
<dbReference type="InterPro" id="IPR045091">
    <property type="entry name" value="Mad2-like"/>
</dbReference>
<evidence type="ECO:0000313" key="5">
    <source>
        <dbReference type="Proteomes" id="UP000094526"/>
    </source>
</evidence>
<feature type="region of interest" description="Disordered" evidence="2">
    <location>
        <begin position="237"/>
        <end position="268"/>
    </location>
</feature>
<sequence length="320" mass="36144">MAEDHGMVEDYSPAEDLSMDDLPQNSKRESNVVATHNQLLDALTTFLTVTTHHILYLRRLYPPTSFLSTRAYNYPVRQNRHPKVCAWVNDAIAAVRDQLQKDVVEKLSLCIYECKDNRVLERWTFDLRSLPQVIQRDDDIPIEPKPPNEDDDGYDDDEDDDDEGDILLEQLNLADLEAHFRATLCRVATSAARLRPLPEGPGAPECSFTLALEVKDEADRPVGRLEKNERKWIAAEQASALNRPRPPVPQAKSQQDEQTLDKSSPRTHPVRLLEVGELQMEVWVEESAAKFEFGLPTPAPNPDLPPKQDAAKVTHTAANV</sequence>
<feature type="domain" description="HORMA" evidence="3">
    <location>
        <begin position="37"/>
        <end position="284"/>
    </location>
</feature>
<accession>A0A1C1C7P1</accession>
<dbReference type="eggNOG" id="KOG3186">
    <property type="taxonomic scope" value="Eukaryota"/>
</dbReference>
<evidence type="ECO:0000313" key="4">
    <source>
        <dbReference type="EMBL" id="OCT44555.1"/>
    </source>
</evidence>
<keyword evidence="5" id="KW-1185">Reference proteome</keyword>
<proteinExistence type="inferred from homology"/>
<organism evidence="4 5">
    <name type="scientific">Cladophialophora carrionii</name>
    <dbReference type="NCBI Taxonomy" id="86049"/>
    <lineage>
        <taxon>Eukaryota</taxon>
        <taxon>Fungi</taxon>
        <taxon>Dikarya</taxon>
        <taxon>Ascomycota</taxon>
        <taxon>Pezizomycotina</taxon>
        <taxon>Eurotiomycetes</taxon>
        <taxon>Chaetothyriomycetidae</taxon>
        <taxon>Chaetothyriales</taxon>
        <taxon>Herpotrichiellaceae</taxon>
        <taxon>Cladophialophora</taxon>
    </lineage>
</organism>
<dbReference type="Pfam" id="PF02301">
    <property type="entry name" value="HORMA"/>
    <property type="match status" value="1"/>
</dbReference>
<dbReference type="VEuPathDB" id="FungiDB:G647_07234"/>
<dbReference type="InterPro" id="IPR003511">
    <property type="entry name" value="HORMA_dom"/>
</dbReference>
<dbReference type="AlphaFoldDB" id="A0A1C1C7P1"/>
<feature type="region of interest" description="Disordered" evidence="2">
    <location>
        <begin position="1"/>
        <end position="24"/>
    </location>
</feature>
<evidence type="ECO:0000256" key="2">
    <source>
        <dbReference type="SAM" id="MobiDB-lite"/>
    </source>
</evidence>
<evidence type="ECO:0000256" key="1">
    <source>
        <dbReference type="ARBA" id="ARBA00010348"/>
    </source>
</evidence>
<dbReference type="PROSITE" id="PS50815">
    <property type="entry name" value="HORMA"/>
    <property type="match status" value="1"/>
</dbReference>
<dbReference type="VEuPathDB" id="FungiDB:CLCR_06119"/>
<evidence type="ECO:0000259" key="3">
    <source>
        <dbReference type="PROSITE" id="PS50815"/>
    </source>
</evidence>
<dbReference type="Proteomes" id="UP000094526">
    <property type="component" value="Unassembled WGS sequence"/>
</dbReference>
<dbReference type="Gene3D" id="3.30.900.10">
    <property type="entry name" value="HORMA domain"/>
    <property type="match status" value="1"/>
</dbReference>
<dbReference type="GO" id="GO:0016035">
    <property type="term" value="C:zeta DNA polymerase complex"/>
    <property type="evidence" value="ECO:0007669"/>
    <property type="project" value="TreeGrafter"/>
</dbReference>
<dbReference type="PANTHER" id="PTHR11842:SF10">
    <property type="entry name" value="MITOTIC SPINDLE ASSEMBLY CHECKPOINT PROTEIN MAD2B"/>
    <property type="match status" value="1"/>
</dbReference>
<comment type="caution">
    <text evidence="4">The sequence shown here is derived from an EMBL/GenBank/DDBJ whole genome shotgun (WGS) entry which is preliminary data.</text>
</comment>
<dbReference type="PANTHER" id="PTHR11842">
    <property type="entry name" value="MITOTIC SPINDLE ASSEMBLY CHECKPOINT PROTEIN MAD2"/>
    <property type="match status" value="1"/>
</dbReference>